<dbReference type="AlphaFoldDB" id="A0A5J5MIU0"/>
<keyword evidence="2" id="KW-0677">Repeat</keyword>
<dbReference type="InterPro" id="IPR036236">
    <property type="entry name" value="Znf_C2H2_sf"/>
</dbReference>
<accession>A0A5J5MIU0</accession>
<dbReference type="PANTHER" id="PTHR24379">
    <property type="entry name" value="KRAB AND ZINC FINGER DOMAIN-CONTAINING"/>
    <property type="match status" value="1"/>
</dbReference>
<dbReference type="InterPro" id="IPR013087">
    <property type="entry name" value="Znf_C2H2_type"/>
</dbReference>
<protein>
    <recommendedName>
        <fullName evidence="7">C2H2-type domain-containing protein</fullName>
    </recommendedName>
</protein>
<dbReference type="EMBL" id="VCEB01000003">
    <property type="protein sequence ID" value="KAB0379311.1"/>
    <property type="molecule type" value="Genomic_DNA"/>
</dbReference>
<organism evidence="8 9">
    <name type="scientific">Muntiacus reevesi</name>
    <name type="common">Reeves' muntjac</name>
    <name type="synonym">Cervus reevesi</name>
    <dbReference type="NCBI Taxonomy" id="9886"/>
    <lineage>
        <taxon>Eukaryota</taxon>
        <taxon>Metazoa</taxon>
        <taxon>Chordata</taxon>
        <taxon>Craniata</taxon>
        <taxon>Vertebrata</taxon>
        <taxon>Euteleostomi</taxon>
        <taxon>Mammalia</taxon>
        <taxon>Eutheria</taxon>
        <taxon>Laurasiatheria</taxon>
        <taxon>Artiodactyla</taxon>
        <taxon>Ruminantia</taxon>
        <taxon>Pecora</taxon>
        <taxon>Cervidae</taxon>
        <taxon>Muntiacinae</taxon>
        <taxon>Muntiacus</taxon>
    </lineage>
</organism>
<evidence type="ECO:0000256" key="5">
    <source>
        <dbReference type="PROSITE-ProRule" id="PRU00042"/>
    </source>
</evidence>
<evidence type="ECO:0000313" key="9">
    <source>
        <dbReference type="Proteomes" id="UP000326062"/>
    </source>
</evidence>
<feature type="domain" description="C2H2-type" evidence="7">
    <location>
        <begin position="268"/>
        <end position="295"/>
    </location>
</feature>
<dbReference type="PROSITE" id="PS00028">
    <property type="entry name" value="ZINC_FINGER_C2H2_1"/>
    <property type="match status" value="1"/>
</dbReference>
<keyword evidence="9" id="KW-1185">Reference proteome</keyword>
<dbReference type="PROSITE" id="PS50157">
    <property type="entry name" value="ZINC_FINGER_C2H2_2"/>
    <property type="match status" value="1"/>
</dbReference>
<sequence>IFSDHCYSVCSVRQPDLKYFDNKIFDSDTETSNELPKFTDCDSPESGHQQTQEVSPVKVHAAEDVPIAAEVHAISEDWDIETGNHSSESLQVHQLVTDEEPPAKLCRIVDKSQALNVTAQQKWPLLRASNSGLYKCELCEFNRKYFSDLKQVYDLEAQVYWFKRVLNMQREGSYIYKYCDDKTAIFENFSQRIADTHFSVTFIVNSTYISRSSCGEQYLCQFCEPEMNDPEDLHSHVGNQHACKLIVNRLHTNVNRHVATEYSKNFPHVCDDCGKGFSSMLEYCKHLNSHLSEGIYLCQYCEYSTGQIEDLKIHLDFKFGNERELISHLPVHETT</sequence>
<keyword evidence="3 5" id="KW-0863">Zinc-finger</keyword>
<dbReference type="Proteomes" id="UP000326062">
    <property type="component" value="Chromosome 3"/>
</dbReference>
<keyword evidence="1" id="KW-0479">Metal-binding</keyword>
<reference evidence="8 9" key="1">
    <citation type="submission" date="2019-06" db="EMBL/GenBank/DDBJ databases">
        <title>Discovery of a novel chromosome fission-fusion reversal in muntjac.</title>
        <authorList>
            <person name="Mudd A.B."/>
            <person name="Bredeson J.V."/>
            <person name="Baum R."/>
            <person name="Hockemeyer D."/>
            <person name="Rokhsar D.S."/>
        </authorList>
    </citation>
    <scope>NUCLEOTIDE SEQUENCE [LARGE SCALE GENOMIC DNA]</scope>
    <source>
        <strain evidence="8">UCam_UCB_Mr</strain>
        <tissue evidence="8">Fibroblast cell line</tissue>
    </source>
</reference>
<name>A0A5J5MIU0_MUNRE</name>
<evidence type="ECO:0000256" key="1">
    <source>
        <dbReference type="ARBA" id="ARBA00022723"/>
    </source>
</evidence>
<evidence type="ECO:0000256" key="6">
    <source>
        <dbReference type="SAM" id="MobiDB-lite"/>
    </source>
</evidence>
<evidence type="ECO:0000259" key="7">
    <source>
        <dbReference type="PROSITE" id="PS50157"/>
    </source>
</evidence>
<feature type="non-terminal residue" evidence="8">
    <location>
        <position position="1"/>
    </location>
</feature>
<evidence type="ECO:0000256" key="3">
    <source>
        <dbReference type="ARBA" id="ARBA00022771"/>
    </source>
</evidence>
<dbReference type="GO" id="GO:0008270">
    <property type="term" value="F:zinc ion binding"/>
    <property type="evidence" value="ECO:0007669"/>
    <property type="project" value="UniProtKB-KW"/>
</dbReference>
<keyword evidence="4" id="KW-0862">Zinc</keyword>
<dbReference type="Gene3D" id="3.30.160.60">
    <property type="entry name" value="Classic Zinc Finger"/>
    <property type="match status" value="1"/>
</dbReference>
<proteinExistence type="predicted"/>
<dbReference type="SUPFAM" id="SSF57667">
    <property type="entry name" value="beta-beta-alpha zinc fingers"/>
    <property type="match status" value="1"/>
</dbReference>
<comment type="caution">
    <text evidence="8">The sequence shown here is derived from an EMBL/GenBank/DDBJ whole genome shotgun (WGS) entry which is preliminary data.</text>
</comment>
<evidence type="ECO:0000256" key="2">
    <source>
        <dbReference type="ARBA" id="ARBA00022737"/>
    </source>
</evidence>
<evidence type="ECO:0000256" key="4">
    <source>
        <dbReference type="ARBA" id="ARBA00022833"/>
    </source>
</evidence>
<evidence type="ECO:0000313" key="8">
    <source>
        <dbReference type="EMBL" id="KAB0379311.1"/>
    </source>
</evidence>
<dbReference type="PANTHER" id="PTHR24379:SF130">
    <property type="entry name" value="ZINC FINGER Y-CHROMOSOMAL PROTEIN 2"/>
    <property type="match status" value="1"/>
</dbReference>
<dbReference type="SMART" id="SM00355">
    <property type="entry name" value="ZnF_C2H2"/>
    <property type="match status" value="3"/>
</dbReference>
<gene>
    <name evidence="8" type="ORF">FD755_007095</name>
</gene>
<feature type="region of interest" description="Disordered" evidence="6">
    <location>
        <begin position="30"/>
        <end position="55"/>
    </location>
</feature>